<keyword evidence="3" id="KW-1185">Reference proteome</keyword>
<feature type="non-terminal residue" evidence="2">
    <location>
        <position position="1"/>
    </location>
</feature>
<proteinExistence type="predicted"/>
<feature type="region of interest" description="Disordered" evidence="1">
    <location>
        <begin position="65"/>
        <end position="102"/>
    </location>
</feature>
<evidence type="ECO:0000256" key="1">
    <source>
        <dbReference type="SAM" id="MobiDB-lite"/>
    </source>
</evidence>
<reference evidence="2 3" key="1">
    <citation type="submission" date="2017-06" db="EMBL/GenBank/DDBJ databases">
        <title>A platform for efficient transgenesis in Macrostomum lignano, a flatworm model organism for stem cell research.</title>
        <authorList>
            <person name="Berezikov E."/>
        </authorList>
    </citation>
    <scope>NUCLEOTIDE SEQUENCE [LARGE SCALE GENOMIC DNA]</scope>
    <source>
        <strain evidence="2">DV1</strain>
        <tissue evidence="2">Whole organism</tissue>
    </source>
</reference>
<dbReference type="EMBL" id="NIVC01001430">
    <property type="protein sequence ID" value="PAA68031.1"/>
    <property type="molecule type" value="Genomic_DNA"/>
</dbReference>
<comment type="caution">
    <text evidence="2">The sequence shown here is derived from an EMBL/GenBank/DDBJ whole genome shotgun (WGS) entry which is preliminary data.</text>
</comment>
<organism evidence="2 3">
    <name type="scientific">Macrostomum lignano</name>
    <dbReference type="NCBI Taxonomy" id="282301"/>
    <lineage>
        <taxon>Eukaryota</taxon>
        <taxon>Metazoa</taxon>
        <taxon>Spiralia</taxon>
        <taxon>Lophotrochozoa</taxon>
        <taxon>Platyhelminthes</taxon>
        <taxon>Rhabditophora</taxon>
        <taxon>Macrostomorpha</taxon>
        <taxon>Macrostomida</taxon>
        <taxon>Macrostomidae</taxon>
        <taxon>Macrostomum</taxon>
    </lineage>
</organism>
<evidence type="ECO:0000313" key="3">
    <source>
        <dbReference type="Proteomes" id="UP000215902"/>
    </source>
</evidence>
<protein>
    <submittedName>
        <fullName evidence="2">Uncharacterized protein</fullName>
    </submittedName>
</protein>
<sequence>LVYGARSCEATIMVSPQGSSTALVRLEDQRTVKAHRDQIQRCDPPPEQAADTGVPYCSVVQATPRVQAKPTVEPESMKPTNAGSEAPLQDGGTPIPPRRSCDVVSLSSPATFWSRLA</sequence>
<gene>
    <name evidence="2" type="ORF">BOX15_Mlig023930g1</name>
</gene>
<evidence type="ECO:0000313" key="2">
    <source>
        <dbReference type="EMBL" id="PAA68031.1"/>
    </source>
</evidence>
<dbReference type="AlphaFoldDB" id="A0A267F2Q9"/>
<dbReference type="Proteomes" id="UP000215902">
    <property type="component" value="Unassembled WGS sequence"/>
</dbReference>
<accession>A0A267F2Q9</accession>
<name>A0A267F2Q9_9PLAT</name>